<evidence type="ECO:0000259" key="1">
    <source>
        <dbReference type="Pfam" id="PF08457"/>
    </source>
</evidence>
<proteinExistence type="predicted"/>
<feature type="domain" description="Sfi1 spindle body" evidence="1">
    <location>
        <begin position="20"/>
        <end position="82"/>
    </location>
</feature>
<organism evidence="2 3">
    <name type="scientific">Tegillarca granosa</name>
    <name type="common">Malaysian cockle</name>
    <name type="synonym">Anadara granosa</name>
    <dbReference type="NCBI Taxonomy" id="220873"/>
    <lineage>
        <taxon>Eukaryota</taxon>
        <taxon>Metazoa</taxon>
        <taxon>Spiralia</taxon>
        <taxon>Lophotrochozoa</taxon>
        <taxon>Mollusca</taxon>
        <taxon>Bivalvia</taxon>
        <taxon>Autobranchia</taxon>
        <taxon>Pteriomorphia</taxon>
        <taxon>Arcoida</taxon>
        <taxon>Arcoidea</taxon>
        <taxon>Arcidae</taxon>
        <taxon>Tegillarca</taxon>
    </lineage>
</organism>
<reference evidence="2 3" key="1">
    <citation type="submission" date="2022-12" db="EMBL/GenBank/DDBJ databases">
        <title>Chromosome-level genome of Tegillarca granosa.</title>
        <authorList>
            <person name="Kim J."/>
        </authorList>
    </citation>
    <scope>NUCLEOTIDE SEQUENCE [LARGE SCALE GENOMIC DNA]</scope>
    <source>
        <strain evidence="2">Teg-2019</strain>
        <tissue evidence="2">Adductor muscle</tissue>
    </source>
</reference>
<dbReference type="Proteomes" id="UP001217089">
    <property type="component" value="Unassembled WGS sequence"/>
</dbReference>
<evidence type="ECO:0000313" key="3">
    <source>
        <dbReference type="Proteomes" id="UP001217089"/>
    </source>
</evidence>
<name>A0ABQ9G0A2_TEGGR</name>
<evidence type="ECO:0000313" key="2">
    <source>
        <dbReference type="EMBL" id="KAJ8321373.1"/>
    </source>
</evidence>
<comment type="caution">
    <text evidence="2">The sequence shown here is derived from an EMBL/GenBank/DDBJ whole genome shotgun (WGS) entry which is preliminary data.</text>
</comment>
<gene>
    <name evidence="2" type="ORF">KUTeg_001055</name>
</gene>
<protein>
    <recommendedName>
        <fullName evidence="1">Sfi1 spindle body domain-containing protein</fullName>
    </recommendedName>
</protein>
<keyword evidence="3" id="KW-1185">Reference proteome</keyword>
<accession>A0ABQ9G0A2</accession>
<dbReference type="Pfam" id="PF08457">
    <property type="entry name" value="Sfi1"/>
    <property type="match status" value="1"/>
</dbReference>
<sequence length="86" mass="10239">MKLSKGNHEPINIIGNYRDNKEKNSLKQLQAVAEDHYIKSVMKKVFVAWHLQVKEQVKEKEKLADEMYKYIIMKHYFANWRKGTSA</sequence>
<dbReference type="EMBL" id="JARBDR010000095">
    <property type="protein sequence ID" value="KAJ8321373.1"/>
    <property type="molecule type" value="Genomic_DNA"/>
</dbReference>
<dbReference type="InterPro" id="IPR013665">
    <property type="entry name" value="Sfi1_dom"/>
</dbReference>